<dbReference type="PROSITE" id="PS00211">
    <property type="entry name" value="ABC_TRANSPORTER_1"/>
    <property type="match status" value="1"/>
</dbReference>
<protein>
    <submittedName>
        <fullName evidence="6">ABC transporter related</fullName>
    </submittedName>
</protein>
<dbReference type="Proteomes" id="UP000002382">
    <property type="component" value="Chromosome"/>
</dbReference>
<dbReference type="GO" id="GO:0016887">
    <property type="term" value="F:ATP hydrolysis activity"/>
    <property type="evidence" value="ECO:0007669"/>
    <property type="project" value="InterPro"/>
</dbReference>
<dbReference type="PANTHER" id="PTHR42711">
    <property type="entry name" value="ABC TRANSPORTER ATP-BINDING PROTEIN"/>
    <property type="match status" value="1"/>
</dbReference>
<keyword evidence="4" id="KW-0067">ATP-binding</keyword>
<reference evidence="6 7" key="2">
    <citation type="journal article" date="2011" name="J. Bacteriol.">
        <title>Genome Sequence of Kosmotoga olearia Strain TBF 19.5.1, a Thermophilic Bacterium with a Wide Growth Temperature Range, Isolated from the Troll B Oil Platform in the North Sea.</title>
        <authorList>
            <person name="Swithers K.S."/>
            <person name="Dipippo J.L."/>
            <person name="Bruce D.C."/>
            <person name="Detter C."/>
            <person name="Tapia R."/>
            <person name="Han S."/>
            <person name="Goodwin L.A."/>
            <person name="Han J."/>
            <person name="Woyke T."/>
            <person name="Pitluck S."/>
            <person name="Pennacchio L."/>
            <person name="Nolan M."/>
            <person name="Mikhailova N."/>
            <person name="Land M.L."/>
            <person name="Nesbo C.L."/>
            <person name="Gogarten J.P."/>
            <person name="Noll K.M."/>
        </authorList>
    </citation>
    <scope>NUCLEOTIDE SEQUENCE [LARGE SCALE GENOMIC DNA]</scope>
    <source>
        <strain evidence="7">ATCC BAA-1733 / DSM 21960 / TBF 19.5.1</strain>
    </source>
</reference>
<dbReference type="Gene3D" id="3.40.50.300">
    <property type="entry name" value="P-loop containing nucleotide triphosphate hydrolases"/>
    <property type="match status" value="1"/>
</dbReference>
<evidence type="ECO:0000256" key="4">
    <source>
        <dbReference type="ARBA" id="ARBA00022840"/>
    </source>
</evidence>
<organism evidence="6 7">
    <name type="scientific">Kosmotoga olearia (strain ATCC BAA-1733 / DSM 21960 / TBF 19.5.1)</name>
    <dbReference type="NCBI Taxonomy" id="521045"/>
    <lineage>
        <taxon>Bacteria</taxon>
        <taxon>Thermotogati</taxon>
        <taxon>Thermotogota</taxon>
        <taxon>Thermotogae</taxon>
        <taxon>Kosmotogales</taxon>
        <taxon>Kosmotogaceae</taxon>
        <taxon>Kosmotoga</taxon>
    </lineage>
</organism>
<dbReference type="STRING" id="521045.Kole_0466"/>
<keyword evidence="7" id="KW-1185">Reference proteome</keyword>
<gene>
    <name evidence="6" type="ordered locus">Kole_0466</name>
</gene>
<dbReference type="PANTHER" id="PTHR42711:SF5">
    <property type="entry name" value="ABC TRANSPORTER ATP-BINDING PROTEIN NATA"/>
    <property type="match status" value="1"/>
</dbReference>
<feature type="domain" description="ABC transporter" evidence="5">
    <location>
        <begin position="2"/>
        <end position="227"/>
    </location>
</feature>
<comment type="similarity">
    <text evidence="1">Belongs to the ABC transporter superfamily.</text>
</comment>
<dbReference type="PROSITE" id="PS50893">
    <property type="entry name" value="ABC_TRANSPORTER_2"/>
    <property type="match status" value="1"/>
</dbReference>
<evidence type="ECO:0000256" key="1">
    <source>
        <dbReference type="ARBA" id="ARBA00005417"/>
    </source>
</evidence>
<dbReference type="Pfam" id="PF00005">
    <property type="entry name" value="ABC_tran"/>
    <property type="match status" value="1"/>
</dbReference>
<dbReference type="AlphaFoldDB" id="C5CE81"/>
<keyword evidence="2" id="KW-0813">Transport</keyword>
<dbReference type="EMBL" id="CP001634">
    <property type="protein sequence ID" value="ACR79189.1"/>
    <property type="molecule type" value="Genomic_DNA"/>
</dbReference>
<dbReference type="CDD" id="cd03230">
    <property type="entry name" value="ABC_DR_subfamily_A"/>
    <property type="match status" value="1"/>
</dbReference>
<proteinExistence type="inferred from homology"/>
<evidence type="ECO:0000313" key="6">
    <source>
        <dbReference type="EMBL" id="ACR79189.1"/>
    </source>
</evidence>
<evidence type="ECO:0000256" key="2">
    <source>
        <dbReference type="ARBA" id="ARBA00022448"/>
    </source>
</evidence>
<sequence length="287" mass="32970">MIEVKGLKKYYGKNRGIENVSFMINDGETYGLIGPNGAGKSTTIRILTGLLNEDSGEAYIGGFRIPKQINKVKAAIGYIPGEVNFYGDMRVKDFLELNRNFYKNVDIDYERYIVDLLGIDTNKRFKELSLGNKKKVAILQAFVHKPHYLVLDEPTNGLDPLIQQKFYSLLEDHRRTGAVVLFSSHVLSEVEKVCQRFGMIKEGKMIKEGDVNTLKELTYKVVEIRGFSGTIHGYEGKINRNGITFHVKIEELKDFLKRVTEHEFEDIEIKNPTLENIFLKYYKEEVK</sequence>
<dbReference type="InterPro" id="IPR050763">
    <property type="entry name" value="ABC_transporter_ATP-binding"/>
</dbReference>
<dbReference type="OrthoDB" id="9804819at2"/>
<dbReference type="InterPro" id="IPR003593">
    <property type="entry name" value="AAA+_ATPase"/>
</dbReference>
<evidence type="ECO:0000259" key="5">
    <source>
        <dbReference type="PROSITE" id="PS50893"/>
    </source>
</evidence>
<dbReference type="SUPFAM" id="SSF52540">
    <property type="entry name" value="P-loop containing nucleoside triphosphate hydrolases"/>
    <property type="match status" value="1"/>
</dbReference>
<dbReference type="InterPro" id="IPR017871">
    <property type="entry name" value="ABC_transporter-like_CS"/>
</dbReference>
<keyword evidence="3" id="KW-0547">Nucleotide-binding</keyword>
<dbReference type="KEGG" id="kol:Kole_0466"/>
<evidence type="ECO:0000313" key="7">
    <source>
        <dbReference type="Proteomes" id="UP000002382"/>
    </source>
</evidence>
<dbReference type="SMART" id="SM00382">
    <property type="entry name" value="AAA"/>
    <property type="match status" value="1"/>
</dbReference>
<dbReference type="HOGENOM" id="CLU_000604_1_2_0"/>
<dbReference type="eggNOG" id="COG1131">
    <property type="taxonomic scope" value="Bacteria"/>
</dbReference>
<dbReference type="GO" id="GO:0005524">
    <property type="term" value="F:ATP binding"/>
    <property type="evidence" value="ECO:0007669"/>
    <property type="project" value="UniProtKB-KW"/>
</dbReference>
<dbReference type="InterPro" id="IPR027417">
    <property type="entry name" value="P-loop_NTPase"/>
</dbReference>
<dbReference type="InterPro" id="IPR003439">
    <property type="entry name" value="ABC_transporter-like_ATP-bd"/>
</dbReference>
<dbReference type="RefSeq" id="WP_012744976.1">
    <property type="nucleotide sequence ID" value="NC_012785.1"/>
</dbReference>
<name>C5CE81_KOSOT</name>
<accession>C5CE81</accession>
<reference evidence="6 7" key="1">
    <citation type="submission" date="2009-06" db="EMBL/GenBank/DDBJ databases">
        <title>Complete sequence of Thermotogales bacterium TBF 19.5.1.</title>
        <authorList>
            <consortium name="US DOE Joint Genome Institute"/>
            <person name="Lucas S."/>
            <person name="Copeland A."/>
            <person name="Lapidus A."/>
            <person name="Glavina del Rio T."/>
            <person name="Tice H."/>
            <person name="Bruce D."/>
            <person name="Goodwin L."/>
            <person name="Pitluck S."/>
            <person name="Chertkov O."/>
            <person name="Brettin T."/>
            <person name="Detter J.C."/>
            <person name="Han C."/>
            <person name="Schmutz J."/>
            <person name="Larimer F."/>
            <person name="Land M."/>
            <person name="Hauser L."/>
            <person name="Kyrpides N."/>
            <person name="Ovchinnikova G."/>
            <person name="Noll K."/>
        </authorList>
    </citation>
    <scope>NUCLEOTIDE SEQUENCE [LARGE SCALE GENOMIC DNA]</scope>
    <source>
        <strain evidence="7">ATCC BAA-1733 / DSM 21960 / TBF 19.5.1</strain>
    </source>
</reference>
<evidence type="ECO:0000256" key="3">
    <source>
        <dbReference type="ARBA" id="ARBA00022741"/>
    </source>
</evidence>